<dbReference type="CDD" id="cd02511">
    <property type="entry name" value="Beta4Glucosyltransferase"/>
    <property type="match status" value="1"/>
</dbReference>
<evidence type="ECO:0000259" key="1">
    <source>
        <dbReference type="Pfam" id="PF00535"/>
    </source>
</evidence>
<name>A0A1G1XB28_9BACT</name>
<reference evidence="2 3" key="1">
    <citation type="journal article" date="2016" name="Nat. Commun.">
        <title>Thousands of microbial genomes shed light on interconnected biogeochemical processes in an aquifer system.</title>
        <authorList>
            <person name="Anantharaman K."/>
            <person name="Brown C.T."/>
            <person name="Hug L.A."/>
            <person name="Sharon I."/>
            <person name="Castelle C.J."/>
            <person name="Probst A.J."/>
            <person name="Thomas B.C."/>
            <person name="Singh A."/>
            <person name="Wilkins M.J."/>
            <person name="Karaoz U."/>
            <person name="Brodie E.L."/>
            <person name="Williams K.H."/>
            <person name="Hubbard S.S."/>
            <person name="Banfield J.F."/>
        </authorList>
    </citation>
    <scope>NUCLEOTIDE SEQUENCE [LARGE SCALE GENOMIC DNA]</scope>
</reference>
<comment type="caution">
    <text evidence="2">The sequence shown here is derived from an EMBL/GenBank/DDBJ whole genome shotgun (WGS) entry which is preliminary data.</text>
</comment>
<evidence type="ECO:0000313" key="3">
    <source>
        <dbReference type="Proteomes" id="UP000177941"/>
    </source>
</evidence>
<dbReference type="PANTHER" id="PTHR43630:SF2">
    <property type="entry name" value="GLYCOSYLTRANSFERASE"/>
    <property type="match status" value="1"/>
</dbReference>
<dbReference type="InterPro" id="IPR029044">
    <property type="entry name" value="Nucleotide-diphossugar_trans"/>
</dbReference>
<dbReference type="PANTHER" id="PTHR43630">
    <property type="entry name" value="POLY-BETA-1,6-N-ACETYL-D-GLUCOSAMINE SYNTHASE"/>
    <property type="match status" value="1"/>
</dbReference>
<sequence>MKNKLPLSVVIITKNEANNIAESITSAQFAQEILVIDAFSTDATAEIAQSHGAKVLCNKWHGYGTQKNFGAQHAAHNWILFLDADERVSPELQRILPDVITRAEYSVYWITLEDIFLGKRMKHLVGHNPRLIQKIQAHWNTAHVHEQMLYADTNIPAQYKDGMSGEIQESIIHQSYTSISAYLKKMHRYTSLDAEEMHKTSTHRSGRAVTKNPLLPIYLAFRQFGKLLLYRKGILDGWQGVVWCALSAYYELEMGNKYLALRHPELDSGSRSFDNVDSGSSPE</sequence>
<dbReference type="EMBL" id="MHHS01000021">
    <property type="protein sequence ID" value="OGY37026.1"/>
    <property type="molecule type" value="Genomic_DNA"/>
</dbReference>
<dbReference type="Proteomes" id="UP000177941">
    <property type="component" value="Unassembled WGS sequence"/>
</dbReference>
<protein>
    <recommendedName>
        <fullName evidence="1">Glycosyltransferase 2-like domain-containing protein</fullName>
    </recommendedName>
</protein>
<gene>
    <name evidence="2" type="ORF">A3E36_00340</name>
</gene>
<dbReference type="AlphaFoldDB" id="A0A1G1XB28"/>
<dbReference type="Pfam" id="PF00535">
    <property type="entry name" value="Glycos_transf_2"/>
    <property type="match status" value="1"/>
</dbReference>
<proteinExistence type="predicted"/>
<organism evidence="2 3">
    <name type="scientific">Candidatus Andersenbacteria bacterium RIFCSPHIGHO2_12_FULL_45_11b</name>
    <dbReference type="NCBI Taxonomy" id="1797282"/>
    <lineage>
        <taxon>Bacteria</taxon>
        <taxon>Candidatus Anderseniibacteriota</taxon>
    </lineage>
</organism>
<accession>A0A1G1XB28</accession>
<evidence type="ECO:0000313" key="2">
    <source>
        <dbReference type="EMBL" id="OGY37026.1"/>
    </source>
</evidence>
<feature type="domain" description="Glycosyltransferase 2-like" evidence="1">
    <location>
        <begin position="8"/>
        <end position="141"/>
    </location>
</feature>
<dbReference type="SUPFAM" id="SSF53448">
    <property type="entry name" value="Nucleotide-diphospho-sugar transferases"/>
    <property type="match status" value="1"/>
</dbReference>
<dbReference type="InterPro" id="IPR001173">
    <property type="entry name" value="Glyco_trans_2-like"/>
</dbReference>
<dbReference type="Gene3D" id="3.90.550.10">
    <property type="entry name" value="Spore Coat Polysaccharide Biosynthesis Protein SpsA, Chain A"/>
    <property type="match status" value="1"/>
</dbReference>